<dbReference type="EMBL" id="RIBY02000136">
    <property type="protein sequence ID" value="KAH9845124.1"/>
    <property type="molecule type" value="Genomic_DNA"/>
</dbReference>
<gene>
    <name evidence="1" type="ORF">Tdes44962_MAKER06843</name>
</gene>
<reference evidence="1 2" key="2">
    <citation type="journal article" date="2021" name="Curr. Genet.">
        <title>Genetic response to nitrogen starvation in the aggressive Eucalyptus foliar pathogen Teratosphaeria destructans.</title>
        <authorList>
            <person name="Havenga M."/>
            <person name="Wingfield B.D."/>
            <person name="Wingfield M.J."/>
            <person name="Dreyer L.L."/>
            <person name="Roets F."/>
            <person name="Aylward J."/>
        </authorList>
    </citation>
    <scope>NUCLEOTIDE SEQUENCE [LARGE SCALE GENOMIC DNA]</scope>
    <source>
        <strain evidence="1">CMW44962</strain>
    </source>
</reference>
<keyword evidence="2" id="KW-1185">Reference proteome</keyword>
<organism evidence="1 2">
    <name type="scientific">Teratosphaeria destructans</name>
    <dbReference type="NCBI Taxonomy" id="418781"/>
    <lineage>
        <taxon>Eukaryota</taxon>
        <taxon>Fungi</taxon>
        <taxon>Dikarya</taxon>
        <taxon>Ascomycota</taxon>
        <taxon>Pezizomycotina</taxon>
        <taxon>Dothideomycetes</taxon>
        <taxon>Dothideomycetidae</taxon>
        <taxon>Mycosphaerellales</taxon>
        <taxon>Teratosphaeriaceae</taxon>
        <taxon>Teratosphaeria</taxon>
    </lineage>
</organism>
<evidence type="ECO:0000313" key="2">
    <source>
        <dbReference type="Proteomes" id="UP001138500"/>
    </source>
</evidence>
<name>A0A9W7T171_9PEZI</name>
<accession>A0A9W7T171</accession>
<evidence type="ECO:0000313" key="1">
    <source>
        <dbReference type="EMBL" id="KAH9845124.1"/>
    </source>
</evidence>
<reference evidence="1 2" key="1">
    <citation type="journal article" date="2018" name="IMA Fungus">
        <title>IMA Genome-F 10: Nine draft genome sequences of Claviceps purpurea s.lat., including C. arundinis, C. humidiphila, and C. cf. spartinae, pseudomolecules for the pitch canker pathogen Fusarium circinatum, draft genome of Davidsoniella eucalypti, Grosmannia galeiformis, Quambalaria eucalypti, and Teratosphaeria destructans.</title>
        <authorList>
            <person name="Wingfield B.D."/>
            <person name="Liu M."/>
            <person name="Nguyen H.D."/>
            <person name="Lane F.A."/>
            <person name="Morgan S.W."/>
            <person name="De Vos L."/>
            <person name="Wilken P.M."/>
            <person name="Duong T.A."/>
            <person name="Aylward J."/>
            <person name="Coetzee M.P."/>
            <person name="Dadej K."/>
            <person name="De Beer Z.W."/>
            <person name="Findlay W."/>
            <person name="Havenga M."/>
            <person name="Kolarik M."/>
            <person name="Menzies J.G."/>
            <person name="Naidoo K."/>
            <person name="Pochopski O."/>
            <person name="Shoukouhi P."/>
            <person name="Santana Q.C."/>
            <person name="Seifert K.A."/>
            <person name="Soal N."/>
            <person name="Steenkamp E.T."/>
            <person name="Tatham C.T."/>
            <person name="van der Nest M.A."/>
            <person name="Wingfield M.J."/>
        </authorList>
    </citation>
    <scope>NUCLEOTIDE SEQUENCE [LARGE SCALE GENOMIC DNA]</scope>
    <source>
        <strain evidence="1">CMW44962</strain>
    </source>
</reference>
<proteinExistence type="predicted"/>
<sequence length="314" mass="35375">MTERDSLTGKLYQVHVVLNPNKKNHVEKHPANALIAAAVKDGRNAVQRDVLLVLWQLFEQGMRTTNLDDKLDLAIRMLWNVLTRLGELGGMTEDFLRKLFMYGVHGLRMLESTLGLLHGGRKLHMPNVMRESGVFIIPFKSRSSKNKKAVRRGILVGHLEAMLECPLDDNSRYLMALGIFQLCDNKSMQARMEGGSTIDLPEIETHKTGTGGKRVEVDPRWEDEMWSFVCCAICGLAVSLGHKFMRWPVEIRGQVVPGTGDDKEELLEDWKAVEEEEWDRTGGKAESQTWSTNRIVLVKGAVTDSDEGSETQSE</sequence>
<dbReference type="OrthoDB" id="3817572at2759"/>
<dbReference type="Proteomes" id="UP001138500">
    <property type="component" value="Unassembled WGS sequence"/>
</dbReference>
<protein>
    <submittedName>
        <fullName evidence="1">Uncharacterized protein</fullName>
    </submittedName>
</protein>
<dbReference type="AlphaFoldDB" id="A0A9W7T171"/>
<comment type="caution">
    <text evidence="1">The sequence shown here is derived from an EMBL/GenBank/DDBJ whole genome shotgun (WGS) entry which is preliminary data.</text>
</comment>